<dbReference type="KEGG" id="lcy:LC20004_03760"/>
<dbReference type="InterPro" id="IPR036259">
    <property type="entry name" value="MFS_trans_sf"/>
</dbReference>
<evidence type="ECO:0000256" key="3">
    <source>
        <dbReference type="ARBA" id="ARBA00022692"/>
    </source>
</evidence>
<dbReference type="Gene3D" id="1.20.1250.20">
    <property type="entry name" value="MFS general substrate transporter like domains"/>
    <property type="match status" value="2"/>
</dbReference>
<feature type="transmembrane region" description="Helical" evidence="6">
    <location>
        <begin position="75"/>
        <end position="94"/>
    </location>
</feature>
<dbReference type="PROSITE" id="PS50850">
    <property type="entry name" value="MFS"/>
    <property type="match status" value="1"/>
</dbReference>
<accession>A0A2D1KLT4</accession>
<dbReference type="PANTHER" id="PTHR23508">
    <property type="entry name" value="CARBOXYLIC ACID TRANSPORTER PROTEIN HOMOLOG"/>
    <property type="match status" value="1"/>
</dbReference>
<feature type="transmembrane region" description="Helical" evidence="6">
    <location>
        <begin position="334"/>
        <end position="358"/>
    </location>
</feature>
<evidence type="ECO:0000256" key="6">
    <source>
        <dbReference type="SAM" id="Phobius"/>
    </source>
</evidence>
<dbReference type="PROSITE" id="PS00217">
    <property type="entry name" value="SUGAR_TRANSPORT_2"/>
    <property type="match status" value="1"/>
</dbReference>
<feature type="transmembrane region" description="Helical" evidence="6">
    <location>
        <begin position="364"/>
        <end position="385"/>
    </location>
</feature>
<dbReference type="InterPro" id="IPR020846">
    <property type="entry name" value="MFS_dom"/>
</dbReference>
<feature type="domain" description="Major facilitator superfamily (MFS) profile" evidence="7">
    <location>
        <begin position="9"/>
        <end position="390"/>
    </location>
</feature>
<dbReference type="GO" id="GO:0005886">
    <property type="term" value="C:plasma membrane"/>
    <property type="evidence" value="ECO:0007669"/>
    <property type="project" value="UniProtKB-SubCell"/>
</dbReference>
<dbReference type="InterPro" id="IPR011701">
    <property type="entry name" value="MFS"/>
</dbReference>
<dbReference type="OrthoDB" id="9787026at2"/>
<feature type="transmembrane region" description="Helical" evidence="6">
    <location>
        <begin position="100"/>
        <end position="121"/>
    </location>
</feature>
<feature type="transmembrane region" description="Helical" evidence="6">
    <location>
        <begin position="46"/>
        <end position="66"/>
    </location>
</feature>
<keyword evidence="4 6" id="KW-1133">Transmembrane helix</keyword>
<sequence>MRRVSERKLLTVAGFAWLFDALDVGLLSFIIAALKNEWQLSTVQMGWIGSISSIGMAVGALFFGILADRIGRRDVLVLTLLLFSIGSGISVLATSFTVFAIIRFFVGAGLGGELPVASTLVAERVAPERRGRIVVLLESFWAGGWICAAVIAYFVIPRFGWRIAALGTALTAIYALYIRWQIHEPVMITQKTRPTLLQNIHAVWSAPYAKATLMLWLLWFTVVFSYYGMFLWLPSVLVVKGYSLLNSFGYVLAMTLAQLPGYFTAAWLIEKWGRKWVLIVYLLGTALSAYYFGNATSLGSLLVFGALLSFFDLGAWGAMYAYSPEQYPAVVRGTGTGMAAAFGRIGGIIGPLLVGYLLTAQVSVNVIFGIFTGAIVVGILAVAVLGEETRGRILV</sequence>
<proteinExistence type="predicted"/>
<reference evidence="8 9" key="1">
    <citation type="submission" date="2016-10" db="EMBL/GenBank/DDBJ databases">
        <title>The whole genome sequencing and assembly of L. cotyniformis subsp. torquens DSM 20004 strain.</title>
        <authorList>
            <person name="Park M.-K."/>
            <person name="Lee Y.-J."/>
            <person name="Yi H."/>
            <person name="Bahn Y.-S."/>
            <person name="Kim J.F."/>
            <person name="Lee D.-W."/>
        </authorList>
    </citation>
    <scope>NUCLEOTIDE SEQUENCE [LARGE SCALE GENOMIC DNA]</scope>
    <source>
        <strain evidence="8 9">DSM 20004</strain>
    </source>
</reference>
<evidence type="ECO:0000256" key="4">
    <source>
        <dbReference type="ARBA" id="ARBA00022989"/>
    </source>
</evidence>
<dbReference type="InterPro" id="IPR005829">
    <property type="entry name" value="Sugar_transporter_CS"/>
</dbReference>
<comment type="subcellular location">
    <subcellularLocation>
        <location evidence="1">Cell membrane</location>
        <topology evidence="1">Multi-pass membrane protein</topology>
    </subcellularLocation>
</comment>
<protein>
    <submittedName>
        <fullName evidence="8">MFS transporter</fullName>
    </submittedName>
</protein>
<dbReference type="Pfam" id="PF07690">
    <property type="entry name" value="MFS_1"/>
    <property type="match status" value="2"/>
</dbReference>
<feature type="transmembrane region" description="Helical" evidence="6">
    <location>
        <begin position="248"/>
        <end position="269"/>
    </location>
</feature>
<dbReference type="Proteomes" id="UP000223559">
    <property type="component" value="Chromosome"/>
</dbReference>
<evidence type="ECO:0000313" key="9">
    <source>
        <dbReference type="Proteomes" id="UP000223559"/>
    </source>
</evidence>
<feature type="transmembrane region" description="Helical" evidence="6">
    <location>
        <begin position="299"/>
        <end position="322"/>
    </location>
</feature>
<dbReference type="GO" id="GO:0046943">
    <property type="term" value="F:carboxylic acid transmembrane transporter activity"/>
    <property type="evidence" value="ECO:0007669"/>
    <property type="project" value="TreeGrafter"/>
</dbReference>
<feature type="transmembrane region" description="Helical" evidence="6">
    <location>
        <begin position="276"/>
        <end position="293"/>
    </location>
</feature>
<dbReference type="EMBL" id="CP017697">
    <property type="protein sequence ID" value="ATO43068.1"/>
    <property type="molecule type" value="Genomic_DNA"/>
</dbReference>
<name>A0A2D1KLT4_9LACO</name>
<keyword evidence="9" id="KW-1185">Reference proteome</keyword>
<keyword evidence="3 6" id="KW-0812">Transmembrane</keyword>
<keyword evidence="2" id="KW-0813">Transport</keyword>
<dbReference type="CDD" id="cd17316">
    <property type="entry name" value="MFS_SV2_like"/>
    <property type="match status" value="1"/>
</dbReference>
<dbReference type="SUPFAM" id="SSF103473">
    <property type="entry name" value="MFS general substrate transporter"/>
    <property type="match status" value="1"/>
</dbReference>
<evidence type="ECO:0000256" key="1">
    <source>
        <dbReference type="ARBA" id="ARBA00004651"/>
    </source>
</evidence>
<feature type="transmembrane region" description="Helical" evidence="6">
    <location>
        <begin position="133"/>
        <end position="155"/>
    </location>
</feature>
<evidence type="ECO:0000256" key="5">
    <source>
        <dbReference type="ARBA" id="ARBA00023136"/>
    </source>
</evidence>
<keyword evidence="5 6" id="KW-0472">Membrane</keyword>
<feature type="transmembrane region" description="Helical" evidence="6">
    <location>
        <begin position="12"/>
        <end position="34"/>
    </location>
</feature>
<feature type="transmembrane region" description="Helical" evidence="6">
    <location>
        <begin position="213"/>
        <end position="233"/>
    </location>
</feature>
<gene>
    <name evidence="8" type="ORF">LC20004_03760</name>
</gene>
<dbReference type="AlphaFoldDB" id="A0A2D1KLT4"/>
<evidence type="ECO:0000256" key="2">
    <source>
        <dbReference type="ARBA" id="ARBA00022448"/>
    </source>
</evidence>
<dbReference type="RefSeq" id="WP_010013576.1">
    <property type="nucleotide sequence ID" value="NZ_AEOS01000169.1"/>
</dbReference>
<organism evidence="8 9">
    <name type="scientific">Loigolactobacillus coryniformis subsp. torquens DSM 20004 = KCTC 3535</name>
    <dbReference type="NCBI Taxonomy" id="1423822"/>
    <lineage>
        <taxon>Bacteria</taxon>
        <taxon>Bacillati</taxon>
        <taxon>Bacillota</taxon>
        <taxon>Bacilli</taxon>
        <taxon>Lactobacillales</taxon>
        <taxon>Lactobacillaceae</taxon>
        <taxon>Loigolactobacillus</taxon>
    </lineage>
</organism>
<feature type="transmembrane region" description="Helical" evidence="6">
    <location>
        <begin position="161"/>
        <end position="180"/>
    </location>
</feature>
<evidence type="ECO:0000313" key="8">
    <source>
        <dbReference type="EMBL" id="ATO43068.1"/>
    </source>
</evidence>
<dbReference type="PANTHER" id="PTHR23508:SF10">
    <property type="entry name" value="CARBOXYLIC ACID TRANSPORTER PROTEIN HOMOLOG"/>
    <property type="match status" value="1"/>
</dbReference>
<evidence type="ECO:0000259" key="7">
    <source>
        <dbReference type="PROSITE" id="PS50850"/>
    </source>
</evidence>